<dbReference type="GeneID" id="54581801"/>
<dbReference type="InterPro" id="IPR008928">
    <property type="entry name" value="6-hairpin_glycosidase_sf"/>
</dbReference>
<dbReference type="AlphaFoldDB" id="A0A6A6IS18"/>
<evidence type="ECO:0000313" key="2">
    <source>
        <dbReference type="EMBL" id="KAF2252400.1"/>
    </source>
</evidence>
<accession>A0A6A6IS18</accession>
<dbReference type="RefSeq" id="XP_033687404.1">
    <property type="nucleotide sequence ID" value="XM_033828471.1"/>
</dbReference>
<proteinExistence type="predicted"/>
<dbReference type="SUPFAM" id="SSF48208">
    <property type="entry name" value="Six-hairpin glycosidases"/>
    <property type="match status" value="1"/>
</dbReference>
<keyword evidence="3" id="KW-1185">Reference proteome</keyword>
<dbReference type="Proteomes" id="UP000800094">
    <property type="component" value="Unassembled WGS sequence"/>
</dbReference>
<dbReference type="GO" id="GO:0005975">
    <property type="term" value="P:carbohydrate metabolic process"/>
    <property type="evidence" value="ECO:0007669"/>
    <property type="project" value="InterPro"/>
</dbReference>
<dbReference type="Gene3D" id="1.50.10.10">
    <property type="match status" value="1"/>
</dbReference>
<gene>
    <name evidence="2" type="ORF">BU26DRAFT_517036</name>
</gene>
<sequence length="702" mass="79386">MLSRPGSWSRALLLVAAVARFGDCKIDRNSIVRLFNLKLNQSDPYSPVQVGNGNFAFGVDVTGLQTFLPHNTLSSWGWHNSSLPATPHQTAITDFTGLDWWTHDRLVNYAQPNPAEKDISQWLISNPHRINLGRIGLWFGGQNVSEEMLSEKMQALDLWDGVVTSLFFLNGKEVKVRTVASLQTDTVAVEIESELFKSGQLGVFFDFPYASGKNKFDAPFVGVWNATANHTTTLKTKTSGAIITHTLDATTYVADINWANKASISRLDNAMHRYILKPGTREDKLSFTTTFALKAGKSVGSFDDVLDKAAEWWNNYWNRGAFILLPIAFNSSARELQRRIILSQYLLAVNEAGRDPPQESGLVNNGWYGKFHMEMVFWHLMHWTLWDKWSLYDRSIGVYERFLPTSFERAKHQGYEGARIGKMSDPTGRSAPGEINSLLIWQQPHPMYFAEMEYRKYPNKKTLEKWDAILTAVADFMVSYAWYNETTKVYDLGPPMYPVSENTNPNQTVNPTFELAYWRFGLDVAEKWQKRQDKAVPSSWQTVRDKLAAFPVENDVYVLYEGIKDMWTTPETAEDHPGLLGIYGWLPPDPRLNLTIFNNTLGKVYQSWNFTYSYGWDFPLLAITAARVGDADRAVRWLLDPDNKFDAVGMPVGGTRVPTPYFPSSAGLLLAVGMMAGGWDGLEGPIFPPSWDVEVEGFSKAM</sequence>
<evidence type="ECO:0000256" key="1">
    <source>
        <dbReference type="SAM" id="SignalP"/>
    </source>
</evidence>
<keyword evidence="1" id="KW-0732">Signal</keyword>
<protein>
    <recommendedName>
        <fullName evidence="4">Glycoside hydrolase family 65 protein</fullName>
    </recommendedName>
</protein>
<dbReference type="GO" id="GO:0003824">
    <property type="term" value="F:catalytic activity"/>
    <property type="evidence" value="ECO:0007669"/>
    <property type="project" value="UniProtKB-ARBA"/>
</dbReference>
<name>A0A6A6IS18_9PLEO</name>
<evidence type="ECO:0000313" key="3">
    <source>
        <dbReference type="Proteomes" id="UP000800094"/>
    </source>
</evidence>
<evidence type="ECO:0008006" key="4">
    <source>
        <dbReference type="Google" id="ProtNLM"/>
    </source>
</evidence>
<reference evidence="2" key="1">
    <citation type="journal article" date="2020" name="Stud. Mycol.">
        <title>101 Dothideomycetes genomes: a test case for predicting lifestyles and emergence of pathogens.</title>
        <authorList>
            <person name="Haridas S."/>
            <person name="Albert R."/>
            <person name="Binder M."/>
            <person name="Bloem J."/>
            <person name="Labutti K."/>
            <person name="Salamov A."/>
            <person name="Andreopoulos B."/>
            <person name="Baker S."/>
            <person name="Barry K."/>
            <person name="Bills G."/>
            <person name="Bluhm B."/>
            <person name="Cannon C."/>
            <person name="Castanera R."/>
            <person name="Culley D."/>
            <person name="Daum C."/>
            <person name="Ezra D."/>
            <person name="Gonzalez J."/>
            <person name="Henrissat B."/>
            <person name="Kuo A."/>
            <person name="Liang C."/>
            <person name="Lipzen A."/>
            <person name="Lutzoni F."/>
            <person name="Magnuson J."/>
            <person name="Mondo S."/>
            <person name="Nolan M."/>
            <person name="Ohm R."/>
            <person name="Pangilinan J."/>
            <person name="Park H.-J."/>
            <person name="Ramirez L."/>
            <person name="Alfaro M."/>
            <person name="Sun H."/>
            <person name="Tritt A."/>
            <person name="Yoshinaga Y."/>
            <person name="Zwiers L.-H."/>
            <person name="Turgeon B."/>
            <person name="Goodwin S."/>
            <person name="Spatafora J."/>
            <person name="Crous P."/>
            <person name="Grigoriev I."/>
        </authorList>
    </citation>
    <scope>NUCLEOTIDE SEQUENCE</scope>
    <source>
        <strain evidence="2">CBS 122368</strain>
    </source>
</reference>
<dbReference type="OrthoDB" id="3534988at2759"/>
<organism evidence="2 3">
    <name type="scientific">Trematosphaeria pertusa</name>
    <dbReference type="NCBI Taxonomy" id="390896"/>
    <lineage>
        <taxon>Eukaryota</taxon>
        <taxon>Fungi</taxon>
        <taxon>Dikarya</taxon>
        <taxon>Ascomycota</taxon>
        <taxon>Pezizomycotina</taxon>
        <taxon>Dothideomycetes</taxon>
        <taxon>Pleosporomycetidae</taxon>
        <taxon>Pleosporales</taxon>
        <taxon>Massarineae</taxon>
        <taxon>Trematosphaeriaceae</taxon>
        <taxon>Trematosphaeria</taxon>
    </lineage>
</organism>
<feature type="signal peptide" evidence="1">
    <location>
        <begin position="1"/>
        <end position="24"/>
    </location>
</feature>
<feature type="chain" id="PRO_5025500618" description="Glycoside hydrolase family 65 protein" evidence="1">
    <location>
        <begin position="25"/>
        <end position="702"/>
    </location>
</feature>
<dbReference type="EMBL" id="ML987192">
    <property type="protein sequence ID" value="KAF2252400.1"/>
    <property type="molecule type" value="Genomic_DNA"/>
</dbReference>
<dbReference type="InterPro" id="IPR012341">
    <property type="entry name" value="6hp_glycosidase-like_sf"/>
</dbReference>